<dbReference type="OrthoDB" id="3705088at2"/>
<sequence>MFLFALLLAYLVVRLYEDTTATIRGHEPPRHEYRKKKLEARADGGRPVPASSFGRYMAGLLDDAWDSAHHKRELMAEHRKEKRERKAAEKINRDREKWALEDAAADGDPAEPVAVDPAGFDATLPEPAVIDGAAAGAETPAGAGDEAKPARPKCVVSYFVDGKSFWCTNDALEGRSTCEQHLDWVSRTAATTPPTAAAAAPAPGPAAPAAARGGAGFNATAPTAADVNGVPRRELIDEQVHGGWTRPVGDATRALATDLTVRAAQYAASTDMAAKASEAMYPITPAQQDTVDAVHNAINTGVHTQIPASEWMALPVATRADMLDAIRTTPGVHATVVPGGEDVEALALLSQRYGGAIDPADIYCAPPDAPPEVQEAVAEDLRRIAEAEAAAKAGEKTDGAAEESSADAATSTKEASADNNTTALPDNVIPFKQRSTTTTRMELPVTSTEITGLEAAISYAAELSAYCTHTRDQISAVVPTGDEAAASCEKAQADLAAGGVTGQALTDVASVQEQMTAAVAELNAALAQLEAAGAAATSLQGELESHRGVKEAYNATPDAGNKEFVTAE</sequence>
<feature type="region of interest" description="Disordered" evidence="1">
    <location>
        <begin position="192"/>
        <end position="211"/>
    </location>
</feature>
<reference evidence="2 3" key="1">
    <citation type="submission" date="2018-08" db="EMBL/GenBank/DDBJ databases">
        <title>Genomic Encyclopedia of Archaeal and Bacterial Type Strains, Phase II (KMG-II): from individual species to whole genera.</title>
        <authorList>
            <person name="Goeker M."/>
        </authorList>
    </citation>
    <scope>NUCLEOTIDE SEQUENCE [LARGE SCALE GENOMIC DNA]</scope>
    <source>
        <strain evidence="2 3">DSM 45791</strain>
    </source>
</reference>
<evidence type="ECO:0000256" key="1">
    <source>
        <dbReference type="SAM" id="MobiDB-lite"/>
    </source>
</evidence>
<dbReference type="RefSeq" id="WP_116182129.1">
    <property type="nucleotide sequence ID" value="NZ_CP144379.1"/>
</dbReference>
<proteinExistence type="predicted"/>
<gene>
    <name evidence="2" type="ORF">BCF44_13626</name>
</gene>
<feature type="compositionally biased region" description="Low complexity" evidence="1">
    <location>
        <begin position="406"/>
        <end position="418"/>
    </location>
</feature>
<protein>
    <submittedName>
        <fullName evidence="2">Uncharacterized protein</fullName>
    </submittedName>
</protein>
<organism evidence="2 3">
    <name type="scientific">Kutzneria buriramensis</name>
    <dbReference type="NCBI Taxonomy" id="1045776"/>
    <lineage>
        <taxon>Bacteria</taxon>
        <taxon>Bacillati</taxon>
        <taxon>Actinomycetota</taxon>
        <taxon>Actinomycetes</taxon>
        <taxon>Pseudonocardiales</taxon>
        <taxon>Pseudonocardiaceae</taxon>
        <taxon>Kutzneria</taxon>
    </lineage>
</organism>
<keyword evidence="3" id="KW-1185">Reference proteome</keyword>
<dbReference type="AlphaFoldDB" id="A0A3E0G646"/>
<feature type="region of interest" description="Disordered" evidence="1">
    <location>
        <begin position="389"/>
        <end position="426"/>
    </location>
</feature>
<accession>A0A3E0G646</accession>
<dbReference type="EMBL" id="QUNO01000036">
    <property type="protein sequence ID" value="REH18271.1"/>
    <property type="molecule type" value="Genomic_DNA"/>
</dbReference>
<evidence type="ECO:0000313" key="3">
    <source>
        <dbReference type="Proteomes" id="UP000256269"/>
    </source>
</evidence>
<name>A0A3E0G646_9PSEU</name>
<comment type="caution">
    <text evidence="2">The sequence shown here is derived from an EMBL/GenBank/DDBJ whole genome shotgun (WGS) entry which is preliminary data.</text>
</comment>
<dbReference type="Proteomes" id="UP000256269">
    <property type="component" value="Unassembled WGS sequence"/>
</dbReference>
<evidence type="ECO:0000313" key="2">
    <source>
        <dbReference type="EMBL" id="REH18271.1"/>
    </source>
</evidence>